<dbReference type="SUPFAM" id="SSF55961">
    <property type="entry name" value="Bet v1-like"/>
    <property type="match status" value="1"/>
</dbReference>
<dbReference type="Proteomes" id="UP000031572">
    <property type="component" value="Unassembled WGS sequence"/>
</dbReference>
<dbReference type="STRING" id="709839.TSA66_14975"/>
<dbReference type="Gene3D" id="3.30.530.20">
    <property type="match status" value="1"/>
</dbReference>
<protein>
    <recommendedName>
        <fullName evidence="3">SRPBCC family protein</fullName>
    </recommendedName>
</protein>
<dbReference type="CDD" id="cd07821">
    <property type="entry name" value="PYR_PYL_RCAR_like"/>
    <property type="match status" value="1"/>
</dbReference>
<name>A0A0C1YSS0_9BURK</name>
<dbReference type="PANTHER" id="PTHR39332">
    <property type="entry name" value="BLL4707 PROTEIN"/>
    <property type="match status" value="1"/>
</dbReference>
<evidence type="ECO:0008006" key="3">
    <source>
        <dbReference type="Google" id="ProtNLM"/>
    </source>
</evidence>
<dbReference type="InterPro" id="IPR023393">
    <property type="entry name" value="START-like_dom_sf"/>
</dbReference>
<evidence type="ECO:0000313" key="1">
    <source>
        <dbReference type="EMBL" id="KIF83762.1"/>
    </source>
</evidence>
<dbReference type="PANTHER" id="PTHR39332:SF7">
    <property type="entry name" value="SRPBCC FAMILY PROTEIN"/>
    <property type="match status" value="1"/>
</dbReference>
<sequence>MLTGSSCAAAAAPSAPLLVTRSIVVSAPADKVWKVVGNFGDMSYFSAAVKSTEIVSGRNNQPGAQRRITLKEGGVVVETLTARKERPYRLSYRMDESPLPVSNYRSTISVIPSGQDSKVTWSGQFNSRAAAEDGDQVAVKAITGLYDAGLASIKEVAER</sequence>
<accession>A0A0C1YSS0</accession>
<proteinExistence type="predicted"/>
<comment type="caution">
    <text evidence="1">The sequence shown here is derived from an EMBL/GenBank/DDBJ whole genome shotgun (WGS) entry which is preliminary data.</text>
</comment>
<dbReference type="EMBL" id="JWJG01000028">
    <property type="protein sequence ID" value="KIF83762.1"/>
    <property type="molecule type" value="Genomic_DNA"/>
</dbReference>
<dbReference type="Pfam" id="PF10604">
    <property type="entry name" value="Polyketide_cyc2"/>
    <property type="match status" value="1"/>
</dbReference>
<dbReference type="AlphaFoldDB" id="A0A0C1YSS0"/>
<keyword evidence="2" id="KW-1185">Reference proteome</keyword>
<reference evidence="1 2" key="1">
    <citation type="submission" date="2014-12" db="EMBL/GenBank/DDBJ databases">
        <title>Denitrispirillum autotrophicum gen. nov., sp. nov., Denitrifying, Facultatively Autotrophic Bacteria Isolated from Rice Paddy Soil.</title>
        <authorList>
            <person name="Ishii S."/>
            <person name="Ashida N."/>
            <person name="Ohno H."/>
            <person name="Otsuka S."/>
            <person name="Yokota A."/>
            <person name="Senoo K."/>
        </authorList>
    </citation>
    <scope>NUCLEOTIDE SEQUENCE [LARGE SCALE GENOMIC DNA]</scope>
    <source>
        <strain evidence="1 2">TSA66</strain>
    </source>
</reference>
<dbReference type="InterPro" id="IPR019587">
    <property type="entry name" value="Polyketide_cyclase/dehydratase"/>
</dbReference>
<organism evidence="1 2">
    <name type="scientific">Noviherbaspirillum autotrophicum</name>
    <dbReference type="NCBI Taxonomy" id="709839"/>
    <lineage>
        <taxon>Bacteria</taxon>
        <taxon>Pseudomonadati</taxon>
        <taxon>Pseudomonadota</taxon>
        <taxon>Betaproteobacteria</taxon>
        <taxon>Burkholderiales</taxon>
        <taxon>Oxalobacteraceae</taxon>
        <taxon>Noviherbaspirillum</taxon>
    </lineage>
</organism>
<evidence type="ECO:0000313" key="2">
    <source>
        <dbReference type="Proteomes" id="UP000031572"/>
    </source>
</evidence>
<gene>
    <name evidence="1" type="ORF">TSA66_14975</name>
</gene>